<keyword evidence="8" id="KW-1185">Reference proteome</keyword>
<evidence type="ECO:0000256" key="3">
    <source>
        <dbReference type="ARBA" id="ARBA00022679"/>
    </source>
</evidence>
<keyword evidence="4" id="KW-0663">Pyridoxal phosphate</keyword>
<comment type="similarity">
    <text evidence="5">Belongs to the class-I pyridoxal-phosphate-dependent aminotransferase family.</text>
</comment>
<sequence length="398" mass="42085">MTRLDEEPEAGRHRFAGRARRLSVGGLTKLLGAGVPADTLDFAVGTPAWPDPPAEVVEAACAALRGGANQYAPPDGDLGLRTALAGWLGRGVDPLTELTITSGATEALCVALLATVDPGDEVVVLEPCYENFLTAITVAGAQARFVPLRGDGWRYDSEELAAAFGPRTRAVVVNTPNNPTGRLLTADDIREIGALCERWDTTIISDEVYSSYVFDGRAHLSPRDVPGAGHRTIVLGSLSKSHAISGWRMGFLLADAERTEVLRRVHIVTSGGAAHPLQAGLAEAHLLGGTAWDPRPGLQDRRDRVVEALRGYGLRCVAPQGGCYALADIRDVSDTDSEAFVLDLLAGSRVLFVPGTFFFPNGGGKHLVRVAFNRPDSVIDELVARLGGAAVPATTRGA</sequence>
<dbReference type="RefSeq" id="WP_088969888.1">
    <property type="nucleotide sequence ID" value="NZ_JBHLYF010000014.1"/>
</dbReference>
<comment type="cofactor">
    <cofactor evidence="1 5">
        <name>pyridoxal 5'-phosphate</name>
        <dbReference type="ChEBI" id="CHEBI:597326"/>
    </cofactor>
</comment>
<accession>A0A1C5HEH2</accession>
<organism evidence="7 8">
    <name type="scientific">Micromonospora siamensis</name>
    <dbReference type="NCBI Taxonomy" id="299152"/>
    <lineage>
        <taxon>Bacteria</taxon>
        <taxon>Bacillati</taxon>
        <taxon>Actinomycetota</taxon>
        <taxon>Actinomycetes</taxon>
        <taxon>Micromonosporales</taxon>
        <taxon>Micromonosporaceae</taxon>
        <taxon>Micromonospora</taxon>
    </lineage>
</organism>
<gene>
    <name evidence="7" type="ORF">GA0074704_1581</name>
</gene>
<dbReference type="InterPro" id="IPR004839">
    <property type="entry name" value="Aminotransferase_I/II_large"/>
</dbReference>
<dbReference type="InterPro" id="IPR015424">
    <property type="entry name" value="PyrdxlP-dep_Trfase"/>
</dbReference>
<protein>
    <recommendedName>
        <fullName evidence="5">Aminotransferase</fullName>
        <ecNumber evidence="5">2.6.1.-</ecNumber>
    </recommendedName>
</protein>
<proteinExistence type="inferred from homology"/>
<dbReference type="AlphaFoldDB" id="A0A1C5HEH2"/>
<dbReference type="GO" id="GO:0030170">
    <property type="term" value="F:pyridoxal phosphate binding"/>
    <property type="evidence" value="ECO:0007669"/>
    <property type="project" value="InterPro"/>
</dbReference>
<name>A0A1C5HEH2_9ACTN</name>
<dbReference type="InterPro" id="IPR051326">
    <property type="entry name" value="Kynurenine-oxoglutarate_AT"/>
</dbReference>
<feature type="domain" description="Aminotransferase class I/classII large" evidence="6">
    <location>
        <begin position="40"/>
        <end position="386"/>
    </location>
</feature>
<dbReference type="Gene3D" id="3.40.640.10">
    <property type="entry name" value="Type I PLP-dependent aspartate aminotransferase-like (Major domain)"/>
    <property type="match status" value="1"/>
</dbReference>
<keyword evidence="2 5" id="KW-0032">Aminotransferase</keyword>
<evidence type="ECO:0000256" key="4">
    <source>
        <dbReference type="ARBA" id="ARBA00022898"/>
    </source>
</evidence>
<dbReference type="InterPro" id="IPR015421">
    <property type="entry name" value="PyrdxlP-dep_Trfase_major"/>
</dbReference>
<dbReference type="InterPro" id="IPR015422">
    <property type="entry name" value="PyrdxlP-dep_Trfase_small"/>
</dbReference>
<evidence type="ECO:0000256" key="1">
    <source>
        <dbReference type="ARBA" id="ARBA00001933"/>
    </source>
</evidence>
<dbReference type="EC" id="2.6.1.-" evidence="5"/>
<dbReference type="Gene3D" id="3.90.1150.10">
    <property type="entry name" value="Aspartate Aminotransferase, domain 1"/>
    <property type="match status" value="1"/>
</dbReference>
<dbReference type="InterPro" id="IPR004838">
    <property type="entry name" value="NHTrfase_class1_PyrdxlP-BS"/>
</dbReference>
<dbReference type="CDD" id="cd00609">
    <property type="entry name" value="AAT_like"/>
    <property type="match status" value="1"/>
</dbReference>
<dbReference type="Pfam" id="PF00155">
    <property type="entry name" value="Aminotran_1_2"/>
    <property type="match status" value="1"/>
</dbReference>
<dbReference type="PANTHER" id="PTHR43807">
    <property type="entry name" value="FI04487P"/>
    <property type="match status" value="1"/>
</dbReference>
<evidence type="ECO:0000256" key="5">
    <source>
        <dbReference type="RuleBase" id="RU000481"/>
    </source>
</evidence>
<dbReference type="PANTHER" id="PTHR43807:SF20">
    <property type="entry name" value="FI04487P"/>
    <property type="match status" value="1"/>
</dbReference>
<dbReference type="EMBL" id="LT607751">
    <property type="protein sequence ID" value="SCG44384.1"/>
    <property type="molecule type" value="Genomic_DNA"/>
</dbReference>
<reference evidence="7 8" key="1">
    <citation type="submission" date="2016-06" db="EMBL/GenBank/DDBJ databases">
        <authorList>
            <person name="Kjaerup R.B."/>
            <person name="Dalgaard T.S."/>
            <person name="Juul-Madsen H.R."/>
        </authorList>
    </citation>
    <scope>NUCLEOTIDE SEQUENCE [LARGE SCALE GENOMIC DNA]</scope>
    <source>
        <strain evidence="7 8">DSM 45097</strain>
    </source>
</reference>
<dbReference type="PROSITE" id="PS00105">
    <property type="entry name" value="AA_TRANSFER_CLASS_1"/>
    <property type="match status" value="1"/>
</dbReference>
<dbReference type="Proteomes" id="UP000198210">
    <property type="component" value="Chromosome I"/>
</dbReference>
<evidence type="ECO:0000259" key="6">
    <source>
        <dbReference type="Pfam" id="PF00155"/>
    </source>
</evidence>
<evidence type="ECO:0000256" key="2">
    <source>
        <dbReference type="ARBA" id="ARBA00022576"/>
    </source>
</evidence>
<evidence type="ECO:0000313" key="8">
    <source>
        <dbReference type="Proteomes" id="UP000198210"/>
    </source>
</evidence>
<dbReference type="GO" id="GO:0005737">
    <property type="term" value="C:cytoplasm"/>
    <property type="evidence" value="ECO:0007669"/>
    <property type="project" value="TreeGrafter"/>
</dbReference>
<dbReference type="GO" id="GO:0016212">
    <property type="term" value="F:kynurenine-oxoglutarate transaminase activity"/>
    <property type="evidence" value="ECO:0007669"/>
    <property type="project" value="TreeGrafter"/>
</dbReference>
<dbReference type="SUPFAM" id="SSF53383">
    <property type="entry name" value="PLP-dependent transferases"/>
    <property type="match status" value="1"/>
</dbReference>
<keyword evidence="3 5" id="KW-0808">Transferase</keyword>
<evidence type="ECO:0000313" key="7">
    <source>
        <dbReference type="EMBL" id="SCG44384.1"/>
    </source>
</evidence>